<dbReference type="InterPro" id="IPR026564">
    <property type="entry name" value="Transcrip_reg_TACO1-like_dom3"/>
</dbReference>
<reference evidence="8 9" key="1">
    <citation type="journal article" date="2016" name="Nat. Commun.">
        <title>Thousands of microbial genomes shed light on interconnected biogeochemical processes in an aquifer system.</title>
        <authorList>
            <person name="Anantharaman K."/>
            <person name="Brown C.T."/>
            <person name="Hug L.A."/>
            <person name="Sharon I."/>
            <person name="Castelle C.J."/>
            <person name="Probst A.J."/>
            <person name="Thomas B.C."/>
            <person name="Singh A."/>
            <person name="Wilkins M.J."/>
            <person name="Karaoz U."/>
            <person name="Brodie E.L."/>
            <person name="Williams K.H."/>
            <person name="Hubbard S.S."/>
            <person name="Banfield J.F."/>
        </authorList>
    </citation>
    <scope>NUCLEOTIDE SEQUENCE [LARGE SCALE GENOMIC DNA]</scope>
</reference>
<sequence length="236" mass="26144">MSGHSKWSTIKRKKGIKDQQRSSVFSKMARLITTAVHEGGGVTDPENNFKLRLAIERAKSVNMPRDTIDRAIEKAGGGEGQQLKEILYEGFGPGGVALLISVITDNTNRTHADVKQALEKQGGKMGGHNAVAYLFQKCGVVVFNASSASEEKIFAFADKIGALDIEEESERYVIYVPFENIGKVKELSSDIQAQEIDVFYRPLTTVDPKGLQDKIETLIDRLEDLEEVHTVYTNVR</sequence>
<accession>A0A1F7GU05</accession>
<feature type="domain" description="TACO1/YebC-like N-terminal" evidence="7">
    <location>
        <begin position="5"/>
        <end position="77"/>
    </location>
</feature>
<evidence type="ECO:0000256" key="5">
    <source>
        <dbReference type="SAM" id="MobiDB-lite"/>
    </source>
</evidence>
<comment type="subcellular location">
    <subcellularLocation>
        <location evidence="4">Cytoplasm</location>
    </subcellularLocation>
</comment>
<dbReference type="PANTHER" id="PTHR12532:SF0">
    <property type="entry name" value="TRANSLATIONAL ACTIVATOR OF CYTOCHROME C OXIDASE 1"/>
    <property type="match status" value="1"/>
</dbReference>
<dbReference type="InterPro" id="IPR048300">
    <property type="entry name" value="TACO1_YebC-like_2nd/3rd_dom"/>
</dbReference>
<dbReference type="Gene3D" id="3.30.70.980">
    <property type="match status" value="2"/>
</dbReference>
<evidence type="ECO:0000256" key="3">
    <source>
        <dbReference type="ARBA" id="ARBA00023163"/>
    </source>
</evidence>
<dbReference type="InterPro" id="IPR017856">
    <property type="entry name" value="Integrase-like_N"/>
</dbReference>
<keyword evidence="3 4" id="KW-0804">Transcription</keyword>
<dbReference type="AlphaFoldDB" id="A0A1F7GU05"/>
<evidence type="ECO:0000256" key="1">
    <source>
        <dbReference type="ARBA" id="ARBA00008724"/>
    </source>
</evidence>
<feature type="domain" description="TACO1/YebC-like second and third" evidence="6">
    <location>
        <begin position="84"/>
        <end position="235"/>
    </location>
</feature>
<dbReference type="NCBIfam" id="TIGR01033">
    <property type="entry name" value="YebC/PmpR family DNA-binding transcriptional regulator"/>
    <property type="match status" value="1"/>
</dbReference>
<proteinExistence type="inferred from homology"/>
<dbReference type="GO" id="GO:0005829">
    <property type="term" value="C:cytosol"/>
    <property type="evidence" value="ECO:0007669"/>
    <property type="project" value="TreeGrafter"/>
</dbReference>
<dbReference type="EMBL" id="MFZM01000041">
    <property type="protein sequence ID" value="OGK22537.1"/>
    <property type="molecule type" value="Genomic_DNA"/>
</dbReference>
<keyword evidence="4" id="KW-0963">Cytoplasm</keyword>
<dbReference type="Pfam" id="PF01709">
    <property type="entry name" value="Transcrip_reg"/>
    <property type="match status" value="1"/>
</dbReference>
<dbReference type="PANTHER" id="PTHR12532">
    <property type="entry name" value="TRANSLATIONAL ACTIVATOR OF CYTOCHROME C OXIDASE 1"/>
    <property type="match status" value="1"/>
</dbReference>
<name>A0A1F7GU05_9BACT</name>
<gene>
    <name evidence="8" type="ORF">A3C24_05235</name>
</gene>
<dbReference type="InterPro" id="IPR029072">
    <property type="entry name" value="YebC-like"/>
</dbReference>
<comment type="caution">
    <text evidence="8">The sequence shown here is derived from an EMBL/GenBank/DDBJ whole genome shotgun (WGS) entry which is preliminary data.</text>
</comment>
<comment type="similarity">
    <text evidence="1 4">Belongs to the TACO1 family.</text>
</comment>
<dbReference type="Gene3D" id="1.10.10.200">
    <property type="match status" value="1"/>
</dbReference>
<dbReference type="InterPro" id="IPR002876">
    <property type="entry name" value="Transcrip_reg_TACO1-like"/>
</dbReference>
<dbReference type="Pfam" id="PF20772">
    <property type="entry name" value="TACO1_YebC_N"/>
    <property type="match status" value="1"/>
</dbReference>
<dbReference type="NCBIfam" id="NF009044">
    <property type="entry name" value="PRK12378.1"/>
    <property type="match status" value="1"/>
</dbReference>
<keyword evidence="2 4" id="KW-0805">Transcription regulation</keyword>
<dbReference type="Proteomes" id="UP000177159">
    <property type="component" value="Unassembled WGS sequence"/>
</dbReference>
<evidence type="ECO:0000256" key="2">
    <source>
        <dbReference type="ARBA" id="ARBA00023015"/>
    </source>
</evidence>
<dbReference type="FunFam" id="1.10.10.200:FF:000002">
    <property type="entry name" value="Probable transcriptional regulatory protein CLM62_37755"/>
    <property type="match status" value="1"/>
</dbReference>
<protein>
    <recommendedName>
        <fullName evidence="4">Probable transcriptional regulatory protein A3C24_05235</fullName>
    </recommendedName>
</protein>
<evidence type="ECO:0000313" key="8">
    <source>
        <dbReference type="EMBL" id="OGK22537.1"/>
    </source>
</evidence>
<dbReference type="GO" id="GO:0003677">
    <property type="term" value="F:DNA binding"/>
    <property type="evidence" value="ECO:0007669"/>
    <property type="project" value="UniProtKB-UniRule"/>
</dbReference>
<dbReference type="SUPFAM" id="SSF75625">
    <property type="entry name" value="YebC-like"/>
    <property type="match status" value="1"/>
</dbReference>
<evidence type="ECO:0000259" key="6">
    <source>
        <dbReference type="Pfam" id="PF01709"/>
    </source>
</evidence>
<evidence type="ECO:0000256" key="4">
    <source>
        <dbReference type="HAMAP-Rule" id="MF_00693"/>
    </source>
</evidence>
<dbReference type="NCBIfam" id="NF001030">
    <property type="entry name" value="PRK00110.1"/>
    <property type="match status" value="1"/>
</dbReference>
<organism evidence="8 9">
    <name type="scientific">Candidatus Roizmanbacteria bacterium RIFCSPHIGHO2_02_FULL_37_24</name>
    <dbReference type="NCBI Taxonomy" id="1802037"/>
    <lineage>
        <taxon>Bacteria</taxon>
        <taxon>Candidatus Roizmaniibacteriota</taxon>
    </lineage>
</organism>
<dbReference type="InterPro" id="IPR049083">
    <property type="entry name" value="TACO1_YebC_N"/>
</dbReference>
<feature type="region of interest" description="Disordered" evidence="5">
    <location>
        <begin position="1"/>
        <end position="22"/>
    </location>
</feature>
<dbReference type="HAMAP" id="MF_00693">
    <property type="entry name" value="Transcrip_reg_TACO1"/>
    <property type="match status" value="1"/>
</dbReference>
<evidence type="ECO:0000313" key="9">
    <source>
        <dbReference type="Proteomes" id="UP000177159"/>
    </source>
</evidence>
<evidence type="ECO:0000259" key="7">
    <source>
        <dbReference type="Pfam" id="PF20772"/>
    </source>
</evidence>
<dbReference type="GO" id="GO:0006355">
    <property type="term" value="P:regulation of DNA-templated transcription"/>
    <property type="evidence" value="ECO:0007669"/>
    <property type="project" value="UniProtKB-UniRule"/>
</dbReference>
<keyword evidence="4" id="KW-0238">DNA-binding</keyword>